<keyword evidence="3 6" id="KW-0808">Transferase</keyword>
<dbReference type="InterPro" id="IPR000089">
    <property type="entry name" value="Biotin_lipoyl"/>
</dbReference>
<evidence type="ECO:0000256" key="4">
    <source>
        <dbReference type="ARBA" id="ARBA00022823"/>
    </source>
</evidence>
<evidence type="ECO:0000313" key="11">
    <source>
        <dbReference type="Proteomes" id="UP000548304"/>
    </source>
</evidence>
<dbReference type="InterPro" id="IPR036625">
    <property type="entry name" value="E3-bd_dom_sf"/>
</dbReference>
<dbReference type="SUPFAM" id="SSF47005">
    <property type="entry name" value="Peripheral subunit-binding domain of 2-oxo acid dehydrogenase complex"/>
    <property type="match status" value="1"/>
</dbReference>
<dbReference type="SUPFAM" id="SSF51230">
    <property type="entry name" value="Single hybrid motif"/>
    <property type="match status" value="1"/>
</dbReference>
<dbReference type="InterPro" id="IPR045257">
    <property type="entry name" value="E2/Pdx1"/>
</dbReference>
<dbReference type="Pfam" id="PF00364">
    <property type="entry name" value="Biotin_lipoyl"/>
    <property type="match status" value="1"/>
</dbReference>
<evidence type="ECO:0000313" key="10">
    <source>
        <dbReference type="EMBL" id="NYH78129.1"/>
    </source>
</evidence>
<sequence length="440" mass="46063">MTEIHMPRLSDTMEEGVISAWRKQVGEQINRGDVVADIETDKAVMELEAYDDGVLEKILIGEGETVPIGTPIGLLGDGSGSAAESGPSESPGSAQQSSGEKSGSEPQGDGQSPAPARQDPAPAGQGSAADSGDASQDGPRNRPKASPLARAVAREKGVDLSTVSGTGPGGRIIRVDIEAAAERSGTDQPSTAPTASTRDASTGAPAAVEDPDLEEIPLSNIRKVTAKRLTESKQQAPHFYLTSAVDVTDLVSFRADLNERLQAAGGPKVSVNDLVVKACATALRANPSVNVSFRDEKLFQHKRVHLGVAVALDSGLVVPVIPDADRKSVSEIATEGREKAERARDGKLKPDEMTGSTFSVSNLGMFGIEEFSAVINPPEAAILAVGATREEVQVRDGEFAVRKMLRLTLSADHRAVDGAVGAVFMQQLTGLLEDPIRIIA</sequence>
<keyword evidence="5 6" id="KW-0012">Acyltransferase</keyword>
<dbReference type="Gene3D" id="2.40.50.100">
    <property type="match status" value="1"/>
</dbReference>
<evidence type="ECO:0000256" key="2">
    <source>
        <dbReference type="ARBA" id="ARBA00007317"/>
    </source>
</evidence>
<dbReference type="Pfam" id="PF00198">
    <property type="entry name" value="2-oxoacid_dh"/>
    <property type="match status" value="1"/>
</dbReference>
<keyword evidence="11" id="KW-1185">Reference proteome</keyword>
<dbReference type="InterPro" id="IPR003016">
    <property type="entry name" value="2-oxoA_DH_lipoyl-BS"/>
</dbReference>
<reference evidence="10 11" key="1">
    <citation type="submission" date="2020-07" db="EMBL/GenBank/DDBJ databases">
        <title>Genomic Encyclopedia of Type Strains, Phase III (KMG-III): the genomes of soil and plant-associated and newly described type strains.</title>
        <authorList>
            <person name="Whitman W."/>
        </authorList>
    </citation>
    <scope>NUCLEOTIDE SEQUENCE [LARGE SCALE GENOMIC DNA]</scope>
    <source>
        <strain evidence="10 11">CECT 8576</strain>
    </source>
</reference>
<comment type="cofactor">
    <cofactor evidence="1 6">
        <name>(R)-lipoate</name>
        <dbReference type="ChEBI" id="CHEBI:83088"/>
    </cofactor>
</comment>
<dbReference type="GO" id="GO:0006086">
    <property type="term" value="P:pyruvate decarboxylation to acetyl-CoA"/>
    <property type="evidence" value="ECO:0007669"/>
    <property type="project" value="InterPro"/>
</dbReference>
<dbReference type="Gene3D" id="3.30.559.10">
    <property type="entry name" value="Chloramphenicol acetyltransferase-like domain"/>
    <property type="match status" value="1"/>
</dbReference>
<dbReference type="Gene3D" id="4.10.320.10">
    <property type="entry name" value="E3-binding domain"/>
    <property type="match status" value="1"/>
</dbReference>
<dbReference type="PROSITE" id="PS50968">
    <property type="entry name" value="BIOTINYL_LIPOYL"/>
    <property type="match status" value="1"/>
</dbReference>
<dbReference type="Proteomes" id="UP000548304">
    <property type="component" value="Unassembled WGS sequence"/>
</dbReference>
<feature type="domain" description="Peripheral subunit-binding (PSBD)" evidence="9">
    <location>
        <begin position="144"/>
        <end position="181"/>
    </location>
</feature>
<evidence type="ECO:0000256" key="1">
    <source>
        <dbReference type="ARBA" id="ARBA00001938"/>
    </source>
</evidence>
<dbReference type="SUPFAM" id="SSF52777">
    <property type="entry name" value="CoA-dependent acyltransferases"/>
    <property type="match status" value="1"/>
</dbReference>
<dbReference type="PANTHER" id="PTHR23151:SF90">
    <property type="entry name" value="DIHYDROLIPOYLLYSINE-RESIDUE ACETYLTRANSFERASE COMPONENT OF PYRUVATE DEHYDROGENASE COMPLEX, MITOCHONDRIAL-RELATED"/>
    <property type="match status" value="1"/>
</dbReference>
<dbReference type="InterPro" id="IPR011053">
    <property type="entry name" value="Single_hybrid_motif"/>
</dbReference>
<dbReference type="PROSITE" id="PS51826">
    <property type="entry name" value="PSBD"/>
    <property type="match status" value="1"/>
</dbReference>
<gene>
    <name evidence="10" type="ORF">FHR84_001451</name>
</gene>
<dbReference type="Pfam" id="PF02817">
    <property type="entry name" value="E3_binding"/>
    <property type="match status" value="1"/>
</dbReference>
<dbReference type="InterPro" id="IPR001078">
    <property type="entry name" value="2-oxoacid_DH_actylTfrase"/>
</dbReference>
<keyword evidence="10" id="KW-0670">Pyruvate</keyword>
<evidence type="ECO:0000256" key="7">
    <source>
        <dbReference type="SAM" id="MobiDB-lite"/>
    </source>
</evidence>
<dbReference type="PANTHER" id="PTHR23151">
    <property type="entry name" value="DIHYDROLIPOAMIDE ACETYL/SUCCINYL-TRANSFERASE-RELATED"/>
    <property type="match status" value="1"/>
</dbReference>
<dbReference type="AlphaFoldDB" id="A0A852YX41"/>
<feature type="compositionally biased region" description="Low complexity" evidence="7">
    <location>
        <begin position="118"/>
        <end position="138"/>
    </location>
</feature>
<dbReference type="RefSeq" id="WP_179534644.1">
    <property type="nucleotide sequence ID" value="NZ_JACBYW010000002.1"/>
</dbReference>
<dbReference type="GO" id="GO:0045254">
    <property type="term" value="C:pyruvate dehydrogenase complex"/>
    <property type="evidence" value="ECO:0007669"/>
    <property type="project" value="InterPro"/>
</dbReference>
<dbReference type="CDD" id="cd06849">
    <property type="entry name" value="lipoyl_domain"/>
    <property type="match status" value="1"/>
</dbReference>
<evidence type="ECO:0000259" key="8">
    <source>
        <dbReference type="PROSITE" id="PS50968"/>
    </source>
</evidence>
<dbReference type="EMBL" id="JACBYW010000002">
    <property type="protein sequence ID" value="NYH78129.1"/>
    <property type="molecule type" value="Genomic_DNA"/>
</dbReference>
<dbReference type="InterPro" id="IPR023213">
    <property type="entry name" value="CAT-like_dom_sf"/>
</dbReference>
<evidence type="ECO:0000256" key="3">
    <source>
        <dbReference type="ARBA" id="ARBA00022679"/>
    </source>
</evidence>
<evidence type="ECO:0000256" key="5">
    <source>
        <dbReference type="ARBA" id="ARBA00023315"/>
    </source>
</evidence>
<dbReference type="InterPro" id="IPR004167">
    <property type="entry name" value="PSBD"/>
</dbReference>
<feature type="compositionally biased region" description="Low complexity" evidence="7">
    <location>
        <begin position="80"/>
        <end position="100"/>
    </location>
</feature>
<dbReference type="EC" id="2.3.1.-" evidence="6"/>
<keyword evidence="4 6" id="KW-0450">Lipoyl</keyword>
<evidence type="ECO:0000259" key="9">
    <source>
        <dbReference type="PROSITE" id="PS51826"/>
    </source>
</evidence>
<feature type="compositionally biased region" description="Basic and acidic residues" evidence="7">
    <location>
        <begin position="173"/>
        <end position="185"/>
    </location>
</feature>
<dbReference type="GO" id="GO:0016746">
    <property type="term" value="F:acyltransferase activity"/>
    <property type="evidence" value="ECO:0007669"/>
    <property type="project" value="UniProtKB-KW"/>
</dbReference>
<feature type="domain" description="Lipoyl-binding" evidence="8">
    <location>
        <begin position="1"/>
        <end position="76"/>
    </location>
</feature>
<comment type="caution">
    <text evidence="10">The sequence shown here is derived from an EMBL/GenBank/DDBJ whole genome shotgun (WGS) entry which is preliminary data.</text>
</comment>
<evidence type="ECO:0000256" key="6">
    <source>
        <dbReference type="RuleBase" id="RU003423"/>
    </source>
</evidence>
<protein>
    <recommendedName>
        <fullName evidence="6">Dihydrolipoamide acetyltransferase component of pyruvate dehydrogenase complex</fullName>
        <ecNumber evidence="6">2.3.1.-</ecNumber>
    </recommendedName>
</protein>
<accession>A0A852YX41</accession>
<proteinExistence type="inferred from homology"/>
<organism evidence="10 11">
    <name type="scientific">Actinopolyspora biskrensis</name>
    <dbReference type="NCBI Taxonomy" id="1470178"/>
    <lineage>
        <taxon>Bacteria</taxon>
        <taxon>Bacillati</taxon>
        <taxon>Actinomycetota</taxon>
        <taxon>Actinomycetes</taxon>
        <taxon>Actinopolysporales</taxon>
        <taxon>Actinopolysporaceae</taxon>
        <taxon>Actinopolyspora</taxon>
    </lineage>
</organism>
<name>A0A852YX41_9ACTN</name>
<feature type="region of interest" description="Disordered" evidence="7">
    <location>
        <begin position="66"/>
        <end position="211"/>
    </location>
</feature>
<dbReference type="FunFam" id="3.30.559.10:FF:000007">
    <property type="entry name" value="Dihydrolipoamide acetyltransferase component of pyruvate dehydrogenase complex"/>
    <property type="match status" value="1"/>
</dbReference>
<comment type="similarity">
    <text evidence="2 6">Belongs to the 2-oxoacid dehydrogenase family.</text>
</comment>
<dbReference type="PROSITE" id="PS00189">
    <property type="entry name" value="LIPOYL"/>
    <property type="match status" value="1"/>
</dbReference>
<feature type="compositionally biased region" description="Polar residues" evidence="7">
    <location>
        <begin position="186"/>
        <end position="200"/>
    </location>
</feature>